<dbReference type="Proteomes" id="UP001234178">
    <property type="component" value="Unassembled WGS sequence"/>
</dbReference>
<protein>
    <submittedName>
        <fullName evidence="2">Uncharacterized protein</fullName>
    </submittedName>
</protein>
<evidence type="ECO:0000256" key="1">
    <source>
        <dbReference type="SAM" id="MobiDB-lite"/>
    </source>
</evidence>
<feature type="compositionally biased region" description="Polar residues" evidence="1">
    <location>
        <begin position="1"/>
        <end position="18"/>
    </location>
</feature>
<feature type="region of interest" description="Disordered" evidence="1">
    <location>
        <begin position="1"/>
        <end position="26"/>
    </location>
</feature>
<feature type="compositionally biased region" description="Polar residues" evidence="1">
    <location>
        <begin position="52"/>
        <end position="62"/>
    </location>
</feature>
<name>A0ABQ9YT56_9CRUS</name>
<organism evidence="2 3">
    <name type="scientific">Daphnia magna</name>
    <dbReference type="NCBI Taxonomy" id="35525"/>
    <lineage>
        <taxon>Eukaryota</taxon>
        <taxon>Metazoa</taxon>
        <taxon>Ecdysozoa</taxon>
        <taxon>Arthropoda</taxon>
        <taxon>Crustacea</taxon>
        <taxon>Branchiopoda</taxon>
        <taxon>Diplostraca</taxon>
        <taxon>Cladocera</taxon>
        <taxon>Anomopoda</taxon>
        <taxon>Daphniidae</taxon>
        <taxon>Daphnia</taxon>
    </lineage>
</organism>
<keyword evidence="3" id="KW-1185">Reference proteome</keyword>
<gene>
    <name evidence="2" type="ORF">OUZ56_005568</name>
</gene>
<evidence type="ECO:0000313" key="2">
    <source>
        <dbReference type="EMBL" id="KAK4003816.1"/>
    </source>
</evidence>
<evidence type="ECO:0000313" key="3">
    <source>
        <dbReference type="Proteomes" id="UP001234178"/>
    </source>
</evidence>
<proteinExistence type="predicted"/>
<sequence>MGSTTRSGTQRYTLQSNDEQPDPQPVGIKTLHYADDVTDYTGQILPRNIHQISQRSDSTTALHSWETHPSNREGDIPRGILRREAHLVHADRRSSH</sequence>
<accession>A0ABQ9YT56</accession>
<comment type="caution">
    <text evidence="2">The sequence shown here is derived from an EMBL/GenBank/DDBJ whole genome shotgun (WGS) entry which is preliminary data.</text>
</comment>
<feature type="region of interest" description="Disordered" evidence="1">
    <location>
        <begin position="52"/>
        <end position="80"/>
    </location>
</feature>
<feature type="compositionally biased region" description="Basic and acidic residues" evidence="1">
    <location>
        <begin position="65"/>
        <end position="80"/>
    </location>
</feature>
<dbReference type="EMBL" id="JAOYFB010000001">
    <property type="protein sequence ID" value="KAK4003816.1"/>
    <property type="molecule type" value="Genomic_DNA"/>
</dbReference>
<reference evidence="2 3" key="1">
    <citation type="journal article" date="2023" name="Nucleic Acids Res.">
        <title>The hologenome of Daphnia magna reveals possible DNA methylation and microbiome-mediated evolution of the host genome.</title>
        <authorList>
            <person name="Chaturvedi A."/>
            <person name="Li X."/>
            <person name="Dhandapani V."/>
            <person name="Marshall H."/>
            <person name="Kissane S."/>
            <person name="Cuenca-Cambronero M."/>
            <person name="Asole G."/>
            <person name="Calvet F."/>
            <person name="Ruiz-Romero M."/>
            <person name="Marangio P."/>
            <person name="Guigo R."/>
            <person name="Rago D."/>
            <person name="Mirbahai L."/>
            <person name="Eastwood N."/>
            <person name="Colbourne J.K."/>
            <person name="Zhou J."/>
            <person name="Mallon E."/>
            <person name="Orsini L."/>
        </authorList>
    </citation>
    <scope>NUCLEOTIDE SEQUENCE [LARGE SCALE GENOMIC DNA]</scope>
    <source>
        <strain evidence="2">LRV0_1</strain>
    </source>
</reference>